<proteinExistence type="predicted"/>
<dbReference type="PROSITE" id="PS50305">
    <property type="entry name" value="SIRTUIN"/>
    <property type="match status" value="1"/>
</dbReference>
<feature type="binding site" evidence="4">
    <location>
        <position position="141"/>
    </location>
    <ligand>
        <name>Zn(2+)</name>
        <dbReference type="ChEBI" id="CHEBI:29105"/>
    </ligand>
</feature>
<feature type="domain" description="Deacetylase sirtuin-type" evidence="5">
    <location>
        <begin position="4"/>
        <end position="284"/>
    </location>
</feature>
<feature type="binding site" evidence="4">
    <location>
        <position position="176"/>
    </location>
    <ligand>
        <name>Zn(2+)</name>
        <dbReference type="ChEBI" id="CHEBI:29105"/>
    </ligand>
</feature>
<organism evidence="6 7">
    <name type="scientific">Monoglobus pectinilyticus</name>
    <dbReference type="NCBI Taxonomy" id="1981510"/>
    <lineage>
        <taxon>Bacteria</taxon>
        <taxon>Bacillati</taxon>
        <taxon>Bacillota</taxon>
        <taxon>Clostridia</taxon>
        <taxon>Monoglobales</taxon>
        <taxon>Monoglobaceae</taxon>
        <taxon>Monoglobus</taxon>
    </lineage>
</organism>
<keyword evidence="4" id="KW-0479">Metal-binding</keyword>
<keyword evidence="6" id="KW-0378">Hydrolase</keyword>
<evidence type="ECO:0000259" key="5">
    <source>
        <dbReference type="PROSITE" id="PS50305"/>
    </source>
</evidence>
<gene>
    <name evidence="6" type="primary">cobB</name>
    <name evidence="6" type="ORF">B9O19_00332</name>
</gene>
<dbReference type="GO" id="GO:0016787">
    <property type="term" value="F:hydrolase activity"/>
    <property type="evidence" value="ECO:0007669"/>
    <property type="project" value="UniProtKB-KW"/>
</dbReference>
<evidence type="ECO:0000256" key="3">
    <source>
        <dbReference type="ARBA" id="ARBA00023027"/>
    </source>
</evidence>
<evidence type="ECO:0000313" key="6">
    <source>
        <dbReference type="EMBL" id="AUO18516.1"/>
    </source>
</evidence>
<dbReference type="GeneID" id="98061761"/>
<dbReference type="InterPro" id="IPR029035">
    <property type="entry name" value="DHS-like_NAD/FAD-binding_dom"/>
</dbReference>
<dbReference type="EMBL" id="CP020991">
    <property type="protein sequence ID" value="AUO18516.1"/>
    <property type="molecule type" value="Genomic_DNA"/>
</dbReference>
<feature type="binding site" evidence="4">
    <location>
        <position position="179"/>
    </location>
    <ligand>
        <name>Zn(2+)</name>
        <dbReference type="ChEBI" id="CHEBI:29105"/>
    </ligand>
</feature>
<dbReference type="InterPro" id="IPR026590">
    <property type="entry name" value="Ssirtuin_cat_dom"/>
</dbReference>
<dbReference type="SUPFAM" id="SSF52467">
    <property type="entry name" value="DHS-like NAD/FAD-binding domain"/>
    <property type="match status" value="1"/>
</dbReference>
<dbReference type="KEGG" id="mpec:B9O19_00332"/>
<evidence type="ECO:0000256" key="1">
    <source>
        <dbReference type="ARBA" id="ARBA00012928"/>
    </source>
</evidence>
<keyword evidence="7" id="KW-1185">Reference proteome</keyword>
<evidence type="ECO:0000256" key="4">
    <source>
        <dbReference type="PROSITE-ProRule" id="PRU00236"/>
    </source>
</evidence>
<accession>A0A2K9NZP8</accession>
<evidence type="ECO:0000256" key="2">
    <source>
        <dbReference type="ARBA" id="ARBA00022679"/>
    </source>
</evidence>
<dbReference type="GO" id="GO:0070403">
    <property type="term" value="F:NAD+ binding"/>
    <property type="evidence" value="ECO:0007669"/>
    <property type="project" value="InterPro"/>
</dbReference>
<dbReference type="Gene3D" id="3.40.50.1220">
    <property type="entry name" value="TPP-binding domain"/>
    <property type="match status" value="1"/>
</dbReference>
<sequence>MKSTENYFKQIERLKNVLDISDAVIIGAGAGLSTSAGFTYSGERFDKYFSDFKNKYGFTDMYYGGFYPYKSPEEYWAYWSRYVYINRYEPAKSTVYTDLLELIKEKDYFVITTNVDHQFQKSGFDKHRLFYTQGDYGLFQCSVPCHNKTYNNEDIIKQMMKEQKNMRIPTDLIPYCPKCGKPMTMNLRSDNRFVEDDGWHIAAERYSNFIRRHKNMKVLFFELGIGENTPVIIKYTFWNMTYENPNAVYACVNLKNYIYPNEIKKQSICINSDIRKVILDLKHC</sequence>
<evidence type="ECO:0000313" key="7">
    <source>
        <dbReference type="Proteomes" id="UP000235589"/>
    </source>
</evidence>
<dbReference type="Proteomes" id="UP000235589">
    <property type="component" value="Chromosome"/>
</dbReference>
<dbReference type="GO" id="GO:0046872">
    <property type="term" value="F:metal ion binding"/>
    <property type="evidence" value="ECO:0007669"/>
    <property type="project" value="UniProtKB-KW"/>
</dbReference>
<dbReference type="Pfam" id="PF02146">
    <property type="entry name" value="SIR2"/>
    <property type="match status" value="1"/>
</dbReference>
<protein>
    <recommendedName>
        <fullName evidence="1">protein acetyllysine N-acetyltransferase</fullName>
        <ecNumber evidence="1">2.3.1.286</ecNumber>
    </recommendedName>
</protein>
<dbReference type="AlphaFoldDB" id="A0A2K9NZP8"/>
<dbReference type="EC" id="2.3.1.286" evidence="1"/>
<dbReference type="RefSeq" id="WP_172620947.1">
    <property type="nucleotide sequence ID" value="NZ_CP020991.1"/>
</dbReference>
<dbReference type="InterPro" id="IPR003000">
    <property type="entry name" value="Sirtuin"/>
</dbReference>
<dbReference type="PANTHER" id="PTHR11085">
    <property type="entry name" value="NAD-DEPENDENT PROTEIN DEACYLASE SIRTUIN-5, MITOCHONDRIAL-RELATED"/>
    <property type="match status" value="1"/>
</dbReference>
<dbReference type="GO" id="GO:0017136">
    <property type="term" value="F:histone deacetylase activity, NAD-dependent"/>
    <property type="evidence" value="ECO:0007669"/>
    <property type="project" value="TreeGrafter"/>
</dbReference>
<feature type="binding site" evidence="4">
    <location>
        <position position="145"/>
    </location>
    <ligand>
        <name>Zn(2+)</name>
        <dbReference type="ChEBI" id="CHEBI:29105"/>
    </ligand>
</feature>
<keyword evidence="3" id="KW-0520">NAD</keyword>
<dbReference type="PANTHER" id="PTHR11085:SF10">
    <property type="entry name" value="NAD-DEPENDENT PROTEIN DEACYLASE SIRTUIN-5, MITOCHONDRIAL-RELATED"/>
    <property type="match status" value="1"/>
</dbReference>
<name>A0A2K9NZP8_9FIRM</name>
<keyword evidence="2" id="KW-0808">Transferase</keyword>
<reference evidence="6 7" key="1">
    <citation type="submission" date="2017-04" db="EMBL/GenBank/DDBJ databases">
        <title>Monoglobus pectinilyticus 14 draft genome.</title>
        <authorList>
            <person name="Kim C."/>
            <person name="Rosendale D.I."/>
            <person name="Kelly W.J."/>
            <person name="Tannock G.W."/>
            <person name="Patchett M.L."/>
            <person name="Jordens J.Z."/>
        </authorList>
    </citation>
    <scope>NUCLEOTIDE SEQUENCE [LARGE SCALE GENOMIC DNA]</scope>
    <source>
        <strain evidence="6 7">14</strain>
    </source>
</reference>
<keyword evidence="4" id="KW-0862">Zinc</keyword>
<comment type="caution">
    <text evidence="4">Lacks conserved residue(s) required for the propagation of feature annotation.</text>
</comment>
<dbReference type="InterPro" id="IPR050134">
    <property type="entry name" value="NAD-dep_sirtuin_deacylases"/>
</dbReference>